<gene>
    <name evidence="2" type="ORF">METZ01_LOCUS463211</name>
</gene>
<feature type="transmembrane region" description="Helical" evidence="1">
    <location>
        <begin position="61"/>
        <end position="83"/>
    </location>
</feature>
<feature type="non-terminal residue" evidence="2">
    <location>
        <position position="86"/>
    </location>
</feature>
<keyword evidence="1" id="KW-0812">Transmembrane</keyword>
<proteinExistence type="predicted"/>
<feature type="non-terminal residue" evidence="2">
    <location>
        <position position="1"/>
    </location>
</feature>
<evidence type="ECO:0000256" key="1">
    <source>
        <dbReference type="SAM" id="Phobius"/>
    </source>
</evidence>
<accession>A0A383ARB2</accession>
<keyword evidence="1" id="KW-1133">Transmembrane helix</keyword>
<protein>
    <submittedName>
        <fullName evidence="2">Uncharacterized protein</fullName>
    </submittedName>
</protein>
<organism evidence="2">
    <name type="scientific">marine metagenome</name>
    <dbReference type="NCBI Taxonomy" id="408172"/>
    <lineage>
        <taxon>unclassified sequences</taxon>
        <taxon>metagenomes</taxon>
        <taxon>ecological metagenomes</taxon>
    </lineage>
</organism>
<keyword evidence="1" id="KW-0472">Membrane</keyword>
<reference evidence="2" key="1">
    <citation type="submission" date="2018-05" db="EMBL/GenBank/DDBJ databases">
        <authorList>
            <person name="Lanie J.A."/>
            <person name="Ng W.-L."/>
            <person name="Kazmierczak K.M."/>
            <person name="Andrzejewski T.M."/>
            <person name="Davidsen T.M."/>
            <person name="Wayne K.J."/>
            <person name="Tettelin H."/>
            <person name="Glass J.I."/>
            <person name="Rusch D."/>
            <person name="Podicherti R."/>
            <person name="Tsui H.-C.T."/>
            <person name="Winkler M.E."/>
        </authorList>
    </citation>
    <scope>NUCLEOTIDE SEQUENCE</scope>
</reference>
<evidence type="ECO:0000313" key="2">
    <source>
        <dbReference type="EMBL" id="SVE10357.1"/>
    </source>
</evidence>
<dbReference type="AlphaFoldDB" id="A0A383ARB2"/>
<sequence>MGMFGGGGVAGGYSQGIGGQAVRHGGSGGRGSDGWDEEYLGKPYDAEVIRKMLPYLADQKGLVALAFFFMVISAVSIFIQPLLLGL</sequence>
<name>A0A383ARB2_9ZZZZ</name>
<dbReference type="EMBL" id="UINC01194322">
    <property type="protein sequence ID" value="SVE10357.1"/>
    <property type="molecule type" value="Genomic_DNA"/>
</dbReference>